<dbReference type="Proteomes" id="UP000467840">
    <property type="component" value="Chromosome 7"/>
</dbReference>
<keyword evidence="4" id="KW-1185">Reference proteome</keyword>
<proteinExistence type="predicted"/>
<dbReference type="PANTHER" id="PTHR33064">
    <property type="entry name" value="POL PROTEIN"/>
    <property type="match status" value="1"/>
</dbReference>
<sequence length="356" mass="40825">MTKTRMEERVDQVERNLMSNLEQFMAAMPLEQEQRMTSFQQEQEQRFNKLKSMIASLARGKSTFLEGDSSSQATPGSTFQTIPPTANALVVEEFPMAIKKIELSNFDGVDPVGWLARAEQYFSINKTTDEMKVELALICMEEPALHWMRWLCQRTPNISWSQLTLELLQRYGGDMRANPYERLATVYQEKFVDEYIDVFVALASQSSFGKKMVEYLDILYCSRSSHRSSKVASVLNWPQPQSLKAIRGFLGLTRYYRRFIQRYGIIARPLTQLLKKEHHGQLDWNPGAQQAFLNLKQALAASLVLATLDFSKEFIVECDALGTDLGAVLMQECRPIAYFSKSLSPRTVSKSTYERE</sequence>
<protein>
    <submittedName>
        <fullName evidence="3">Uncharacterized protein</fullName>
    </submittedName>
</protein>
<evidence type="ECO:0000313" key="3">
    <source>
        <dbReference type="EMBL" id="KAF2294453.1"/>
    </source>
</evidence>
<reference evidence="3 4" key="1">
    <citation type="journal article" date="2020" name="Mol. Plant">
        <title>The Chromosome-Based Rubber Tree Genome Provides New Insights into Spurge Genome Evolution and Rubber Biosynthesis.</title>
        <authorList>
            <person name="Liu J."/>
            <person name="Shi C."/>
            <person name="Shi C.C."/>
            <person name="Li W."/>
            <person name="Zhang Q.J."/>
            <person name="Zhang Y."/>
            <person name="Li K."/>
            <person name="Lu H.F."/>
            <person name="Shi C."/>
            <person name="Zhu S.T."/>
            <person name="Xiao Z.Y."/>
            <person name="Nan H."/>
            <person name="Yue Y."/>
            <person name="Zhu X.G."/>
            <person name="Wu Y."/>
            <person name="Hong X.N."/>
            <person name="Fan G.Y."/>
            <person name="Tong Y."/>
            <person name="Zhang D."/>
            <person name="Mao C.L."/>
            <person name="Liu Y.L."/>
            <person name="Hao S.J."/>
            <person name="Liu W.Q."/>
            <person name="Lv M.Q."/>
            <person name="Zhang H.B."/>
            <person name="Liu Y."/>
            <person name="Hu-Tang G.R."/>
            <person name="Wang J.P."/>
            <person name="Wang J.H."/>
            <person name="Sun Y.H."/>
            <person name="Ni S.B."/>
            <person name="Chen W.B."/>
            <person name="Zhang X.C."/>
            <person name="Jiao Y.N."/>
            <person name="Eichler E.E."/>
            <person name="Li G.H."/>
            <person name="Liu X."/>
            <person name="Gao L.Z."/>
        </authorList>
    </citation>
    <scope>NUCLEOTIDE SEQUENCE [LARGE SCALE GENOMIC DNA]</scope>
    <source>
        <strain evidence="4">cv. GT1</strain>
        <tissue evidence="3">Leaf</tissue>
    </source>
</reference>
<dbReference type="InterPro" id="IPR051320">
    <property type="entry name" value="Viral_Replic_Matur_Polypro"/>
</dbReference>
<accession>A0A6A6L2U3</accession>
<dbReference type="FunFam" id="3.30.70.270:FF:000020">
    <property type="entry name" value="Transposon Tf2-6 polyprotein-like Protein"/>
    <property type="match status" value="1"/>
</dbReference>
<dbReference type="InterPro" id="IPR041577">
    <property type="entry name" value="RT_RNaseH_2"/>
</dbReference>
<feature type="domain" description="Retrotransposon gag" evidence="1">
    <location>
        <begin position="135"/>
        <end position="207"/>
    </location>
</feature>
<dbReference type="SUPFAM" id="SSF56672">
    <property type="entry name" value="DNA/RNA polymerases"/>
    <property type="match status" value="1"/>
</dbReference>
<dbReference type="InterPro" id="IPR043128">
    <property type="entry name" value="Rev_trsase/Diguanyl_cyclase"/>
</dbReference>
<dbReference type="PANTHER" id="PTHR33064:SF40">
    <property type="entry name" value="REVERSE TRANSCRIPTASE_RETROTRANSPOSON-DERIVED PROTEIN RNASE H-LIKE DOMAIN-CONTAINING PROTEIN"/>
    <property type="match status" value="1"/>
</dbReference>
<comment type="caution">
    <text evidence="3">The sequence shown here is derived from an EMBL/GenBank/DDBJ whole genome shotgun (WGS) entry which is preliminary data.</text>
</comment>
<gene>
    <name evidence="3" type="ORF">GH714_011554</name>
</gene>
<dbReference type="EMBL" id="JAAGAX010000013">
    <property type="protein sequence ID" value="KAF2294453.1"/>
    <property type="molecule type" value="Genomic_DNA"/>
</dbReference>
<name>A0A6A6L2U3_HEVBR</name>
<evidence type="ECO:0000313" key="4">
    <source>
        <dbReference type="Proteomes" id="UP000467840"/>
    </source>
</evidence>
<evidence type="ECO:0000259" key="1">
    <source>
        <dbReference type="Pfam" id="PF03732"/>
    </source>
</evidence>
<dbReference type="Gene3D" id="3.30.70.270">
    <property type="match status" value="1"/>
</dbReference>
<dbReference type="AlphaFoldDB" id="A0A6A6L2U3"/>
<organism evidence="3 4">
    <name type="scientific">Hevea brasiliensis</name>
    <name type="common">Para rubber tree</name>
    <name type="synonym">Siphonia brasiliensis</name>
    <dbReference type="NCBI Taxonomy" id="3981"/>
    <lineage>
        <taxon>Eukaryota</taxon>
        <taxon>Viridiplantae</taxon>
        <taxon>Streptophyta</taxon>
        <taxon>Embryophyta</taxon>
        <taxon>Tracheophyta</taxon>
        <taxon>Spermatophyta</taxon>
        <taxon>Magnoliopsida</taxon>
        <taxon>eudicotyledons</taxon>
        <taxon>Gunneridae</taxon>
        <taxon>Pentapetalae</taxon>
        <taxon>rosids</taxon>
        <taxon>fabids</taxon>
        <taxon>Malpighiales</taxon>
        <taxon>Euphorbiaceae</taxon>
        <taxon>Crotonoideae</taxon>
        <taxon>Micrandreae</taxon>
        <taxon>Hevea</taxon>
    </lineage>
</organism>
<dbReference type="Pfam" id="PF03732">
    <property type="entry name" value="Retrotrans_gag"/>
    <property type="match status" value="1"/>
</dbReference>
<dbReference type="InterPro" id="IPR043502">
    <property type="entry name" value="DNA/RNA_pol_sf"/>
</dbReference>
<feature type="domain" description="Reverse transcriptase/retrotransposon-derived protein RNase H-like" evidence="2">
    <location>
        <begin position="284"/>
        <end position="356"/>
    </location>
</feature>
<dbReference type="Pfam" id="PF17919">
    <property type="entry name" value="RT_RNaseH_2"/>
    <property type="match status" value="1"/>
</dbReference>
<dbReference type="InterPro" id="IPR005162">
    <property type="entry name" value="Retrotrans_gag_dom"/>
</dbReference>
<evidence type="ECO:0000259" key="2">
    <source>
        <dbReference type="Pfam" id="PF17919"/>
    </source>
</evidence>